<evidence type="ECO:0000313" key="6">
    <source>
        <dbReference type="Proteomes" id="UP000008871"/>
    </source>
</evidence>
<dbReference type="GO" id="GO:0005829">
    <property type="term" value="C:cytosol"/>
    <property type="evidence" value="ECO:0007669"/>
    <property type="project" value="TreeGrafter"/>
</dbReference>
<dbReference type="InterPro" id="IPR040170">
    <property type="entry name" value="Cytosol_ACT"/>
</dbReference>
<dbReference type="eggNOG" id="COG1607">
    <property type="taxonomic scope" value="Bacteria"/>
</dbReference>
<dbReference type="HOGENOM" id="CLU_050164_2_0_6"/>
<dbReference type="Pfam" id="PF03061">
    <property type="entry name" value="4HBT"/>
    <property type="match status" value="1"/>
</dbReference>
<dbReference type="EC" id="3.1.2.-" evidence="5"/>
<evidence type="ECO:0000259" key="4">
    <source>
        <dbReference type="PROSITE" id="PS51770"/>
    </source>
</evidence>
<dbReference type="SUPFAM" id="SSF54637">
    <property type="entry name" value="Thioesterase/thiol ester dehydrase-isomerase"/>
    <property type="match status" value="1"/>
</dbReference>
<dbReference type="CDD" id="cd03442">
    <property type="entry name" value="BFIT_BACH"/>
    <property type="match status" value="1"/>
</dbReference>
<keyword evidence="6" id="KW-1185">Reference proteome</keyword>
<comment type="similarity">
    <text evidence="1">Belongs to the acyl coenzyme A hydrolase family.</text>
</comment>
<dbReference type="InterPro" id="IPR033120">
    <property type="entry name" value="HOTDOG_ACOT"/>
</dbReference>
<dbReference type="GO" id="GO:0052816">
    <property type="term" value="F:long-chain fatty acyl-CoA hydrolase activity"/>
    <property type="evidence" value="ECO:0007669"/>
    <property type="project" value="TreeGrafter"/>
</dbReference>
<dbReference type="PROSITE" id="PS51770">
    <property type="entry name" value="HOTDOG_ACOT"/>
    <property type="match status" value="1"/>
</dbReference>
<dbReference type="AlphaFoldDB" id="Q0VL12"/>
<evidence type="ECO:0000256" key="3">
    <source>
        <dbReference type="PROSITE-ProRule" id="PRU01106"/>
    </source>
</evidence>
<sequence length="138" mass="15038">MRSTDNKMTDHTDDMPQPIGTLAIQTIAMPQSANWNGDIFGGWLVSQMDLAGAVTARKKARGRVATVAIDSMAFLRPVPVGAVVSCYTQLQDIGRSSMQILVEVWIREDSGTLSKVTEGHFTFVAIDDTGRTRAVPRD</sequence>
<dbReference type="STRING" id="393595.ABO_2688"/>
<evidence type="ECO:0000313" key="5">
    <source>
        <dbReference type="EMBL" id="CAL18136.1"/>
    </source>
</evidence>
<dbReference type="KEGG" id="abo:ABO_2688"/>
<dbReference type="InterPro" id="IPR029069">
    <property type="entry name" value="HotDog_dom_sf"/>
</dbReference>
<dbReference type="InterPro" id="IPR006683">
    <property type="entry name" value="Thioestr_dom"/>
</dbReference>
<accession>Q0VL12</accession>
<dbReference type="PANTHER" id="PTHR11049">
    <property type="entry name" value="ACYL COENZYME A THIOESTER HYDROLASE"/>
    <property type="match status" value="1"/>
</dbReference>
<dbReference type="Gene3D" id="3.10.129.10">
    <property type="entry name" value="Hotdog Thioesterase"/>
    <property type="match status" value="1"/>
</dbReference>
<feature type="domain" description="HotDog ACOT-type" evidence="4">
    <location>
        <begin position="18"/>
        <end position="129"/>
    </location>
</feature>
<proteinExistence type="inferred from homology"/>
<evidence type="ECO:0000256" key="2">
    <source>
        <dbReference type="ARBA" id="ARBA00022801"/>
    </source>
</evidence>
<dbReference type="GO" id="GO:0009062">
    <property type="term" value="P:fatty acid catabolic process"/>
    <property type="evidence" value="ECO:0007669"/>
    <property type="project" value="TreeGrafter"/>
</dbReference>
<evidence type="ECO:0000256" key="1">
    <source>
        <dbReference type="ARBA" id="ARBA00010458"/>
    </source>
</evidence>
<protein>
    <submittedName>
        <fullName evidence="5">Acyl-CoA thioester hydrolase, putative</fullName>
        <ecNumber evidence="5">3.1.2.-</ecNumber>
    </submittedName>
</protein>
<dbReference type="PANTHER" id="PTHR11049:SF5">
    <property type="entry name" value="ACYL-COA THIOESTER HYDROLASE YCIA"/>
    <property type="match status" value="1"/>
</dbReference>
<name>Q0VL12_ALCBS</name>
<reference evidence="5 6" key="1">
    <citation type="journal article" date="2006" name="Nat. Biotechnol.">
        <title>Genome sequence of the ubiquitous hydrocarbon-degrading marine bacterium Alcanivorax borkumensis.</title>
        <authorList>
            <person name="Schneiker S."/>
            <person name="Martins dos Santos V.A.P."/>
            <person name="Bartels D."/>
            <person name="Bekel T."/>
            <person name="Brecht M."/>
            <person name="Buhrmester J."/>
            <person name="Chernikova T.N."/>
            <person name="Denaro R."/>
            <person name="Ferrer M."/>
            <person name="Gertler C."/>
            <person name="Goesmann A."/>
            <person name="Golyshina O.V."/>
            <person name="Kaminski F."/>
            <person name="Khachane A.N."/>
            <person name="Lang S."/>
            <person name="Linke B."/>
            <person name="McHardy A.C."/>
            <person name="Meyer F."/>
            <person name="Nechitaylo T."/>
            <person name="Puehler A."/>
            <person name="Regenhardt D."/>
            <person name="Rupp O."/>
            <person name="Sabirova J.S."/>
            <person name="Selbitschka W."/>
            <person name="Yakimov M.M."/>
            <person name="Timmis K.N."/>
            <person name="Vorhoelter F.-J."/>
            <person name="Weidner S."/>
            <person name="Kaiser O."/>
            <person name="Golyshin P.N."/>
        </authorList>
    </citation>
    <scope>NUCLEOTIDE SEQUENCE [LARGE SCALE GENOMIC DNA]</scope>
    <source>
        <strain evidence="6">ATCC 700651 / DSM 11573 / NCIMB 13689 / SK2</strain>
    </source>
</reference>
<dbReference type="Proteomes" id="UP000008871">
    <property type="component" value="Chromosome"/>
</dbReference>
<organism evidence="5 6">
    <name type="scientific">Alcanivorax borkumensis (strain ATCC 700651 / DSM 11573 / NCIMB 13689 / SK2)</name>
    <dbReference type="NCBI Taxonomy" id="393595"/>
    <lineage>
        <taxon>Bacteria</taxon>
        <taxon>Pseudomonadati</taxon>
        <taxon>Pseudomonadota</taxon>
        <taxon>Gammaproteobacteria</taxon>
        <taxon>Oceanospirillales</taxon>
        <taxon>Alcanivoracaceae</taxon>
        <taxon>Alcanivorax</taxon>
    </lineage>
</organism>
<gene>
    <name evidence="5" type="ordered locus">ABO_2688</name>
</gene>
<keyword evidence="2 3" id="KW-0378">Hydrolase</keyword>
<dbReference type="EMBL" id="AM286690">
    <property type="protein sequence ID" value="CAL18136.1"/>
    <property type="molecule type" value="Genomic_DNA"/>
</dbReference>
<dbReference type="GO" id="GO:0006637">
    <property type="term" value="P:acyl-CoA metabolic process"/>
    <property type="evidence" value="ECO:0007669"/>
    <property type="project" value="TreeGrafter"/>
</dbReference>